<dbReference type="InterPro" id="IPR020802">
    <property type="entry name" value="TesA-like"/>
</dbReference>
<dbReference type="InterPro" id="IPR023213">
    <property type="entry name" value="CAT-like_dom_sf"/>
</dbReference>
<evidence type="ECO:0000256" key="2">
    <source>
        <dbReference type="ARBA" id="ARBA00022450"/>
    </source>
</evidence>
<dbReference type="InterPro" id="IPR020806">
    <property type="entry name" value="PKS_PP-bd"/>
</dbReference>
<feature type="region of interest" description="Disordered" evidence="4">
    <location>
        <begin position="40"/>
        <end position="65"/>
    </location>
</feature>
<feature type="domain" description="Carrier" evidence="5">
    <location>
        <begin position="711"/>
        <end position="786"/>
    </location>
</feature>
<dbReference type="InterPro" id="IPR006162">
    <property type="entry name" value="Ppantetheine_attach_site"/>
</dbReference>
<proteinExistence type="predicted"/>
<dbReference type="InterPro" id="IPR036736">
    <property type="entry name" value="ACP-like_sf"/>
</dbReference>
<reference evidence="6 7" key="1">
    <citation type="submission" date="2013-08" db="EMBL/GenBank/DDBJ databases">
        <title>The genome sequence of Skermanella stibiiresistens.</title>
        <authorList>
            <person name="Zhu W."/>
            <person name="Wang G."/>
        </authorList>
    </citation>
    <scope>NUCLEOTIDE SEQUENCE [LARGE SCALE GENOMIC DNA]</scope>
    <source>
        <strain evidence="6 7">SB22</strain>
    </source>
</reference>
<evidence type="ECO:0000259" key="5">
    <source>
        <dbReference type="PROSITE" id="PS50075"/>
    </source>
</evidence>
<dbReference type="Gene3D" id="3.30.559.30">
    <property type="entry name" value="Nonribosomal peptide synthetase, condensation domain"/>
    <property type="match status" value="1"/>
</dbReference>
<dbReference type="PROSITE" id="PS50075">
    <property type="entry name" value="CARRIER"/>
    <property type="match status" value="2"/>
</dbReference>
<dbReference type="InterPro" id="IPR001242">
    <property type="entry name" value="Condensation_dom"/>
</dbReference>
<dbReference type="Pfam" id="PF00668">
    <property type="entry name" value="Condensation"/>
    <property type="match status" value="1"/>
</dbReference>
<dbReference type="Gene3D" id="1.10.1200.10">
    <property type="entry name" value="ACP-like"/>
    <property type="match status" value="2"/>
</dbReference>
<dbReference type="SUPFAM" id="SSF53474">
    <property type="entry name" value="alpha/beta-Hydrolases"/>
    <property type="match status" value="1"/>
</dbReference>
<dbReference type="PATRIC" id="fig|1385369.3.peg.7252"/>
<dbReference type="InterPro" id="IPR001031">
    <property type="entry name" value="Thioesterase"/>
</dbReference>
<evidence type="ECO:0000313" key="7">
    <source>
        <dbReference type="Proteomes" id="UP000019486"/>
    </source>
</evidence>
<dbReference type="Pfam" id="PF00550">
    <property type="entry name" value="PP-binding"/>
    <property type="match status" value="2"/>
</dbReference>
<dbReference type="Gene3D" id="3.30.300.30">
    <property type="match status" value="1"/>
</dbReference>
<dbReference type="AlphaFoldDB" id="W9GTD9"/>
<accession>W9GTD9</accession>
<dbReference type="Pfam" id="PF00975">
    <property type="entry name" value="Thioesterase"/>
    <property type="match status" value="1"/>
</dbReference>
<sequence>PDRRGALGRTLRRHAAARLPEHMVPGAFVFLDKLPLGPTGKLDTRGLPEPGEDGPAATAASGEPPRTSLEAALAEIWAEVLGTARIGIHANFFEVGGHSLLATRVVSRVRARFGVDLPLRLLFERPTVADFAAALAERLGSDADATATPVANAIPPADRSAALPLSYAQQRLWFLDRLMPGSGVYNVALGLKLDGALDEPALRRALTALIARHETLRTRFPVEDGKPRQEILPPFDAPLAVLDAAACGAAGIVPPADMTPETLGRALRPLAARPIDLERGPPLALTLVRLAPASAVLVAVLHHAITDGWSMGVLAREVTELYRAEMAGETAALPPLAIQYADFSAWQQRGLAGSRLTGLIDHWRDRLAGAPEVLELPWDSAPKAGGDRPARSQRLRLNPAETDALRGLASRAGGTLFMALHAGFSLLLSRWSGQRDIVVGTPIANRTHDDLSGLIGCFVNTLALRLDLSGDPTGAELVERSRQVTLDAYAHQDAPFELVVDSLGLKRSLADTPLFQAMLVLQNAPGGQLELPGLTVTPLVDDADIARFDVLLTMVERDGGIDAVLECDGHRFNAETSARMARHLKRLLVELGAAPEAGAFRLPLTDTAAEAARIAGWRLAPPSVPEVSAAPGSLWTPIDRAATGTSAEVLNPDLAPVPIGLPGTLWIADGLGAPPTRTAITARWTETGVLERRIDAAAPLHAVPAAPAPSGPSSPTEEALLTLWSTVLERPVTDTGASFFELGGHSFLAVQLMARVESLFGCRLPLASLFTGGTIAQQAALIDRRSAASGSDEVLVMLRASGDRGTILLPHEISGHVLCYQALSAHLAAGWTVAGLQARGLDNTRPPLDRLADMAACYADAVTAAGLPGPFVPVGYSFGASLAAELAAELERRGLPVATICVIDALADPKAFIAGVVPSDDAGRLLYMVRAVEHSVGIDLGLDAGTLRQFGHETRIDLVHQRLTASGAFGGAITRDQVAGMLAVFRANLTAADGFAPSVGGAPLHVWVTDALAARPGLPTDLGWSAVTTGPVTIHRIAGDHASIVKAPLVEELARDLNHILPEAPS</sequence>
<feature type="non-terminal residue" evidence="6">
    <location>
        <position position="1"/>
    </location>
</feature>
<dbReference type="SUPFAM" id="SSF56801">
    <property type="entry name" value="Acetyl-CoA synthetase-like"/>
    <property type="match status" value="1"/>
</dbReference>
<dbReference type="EMBL" id="AVFL01000084">
    <property type="protein sequence ID" value="EWY35687.1"/>
    <property type="molecule type" value="Genomic_DNA"/>
</dbReference>
<dbReference type="SMART" id="SM00824">
    <property type="entry name" value="PKS_TE"/>
    <property type="match status" value="1"/>
</dbReference>
<dbReference type="Proteomes" id="UP000019486">
    <property type="component" value="Unassembled WGS sequence"/>
</dbReference>
<keyword evidence="2" id="KW-0596">Phosphopantetheine</keyword>
<dbReference type="PROSITE" id="PS00012">
    <property type="entry name" value="PHOSPHOPANTETHEINE"/>
    <property type="match status" value="1"/>
</dbReference>
<organism evidence="6 7">
    <name type="scientific">Skermanella stibiiresistens SB22</name>
    <dbReference type="NCBI Taxonomy" id="1385369"/>
    <lineage>
        <taxon>Bacteria</taxon>
        <taxon>Pseudomonadati</taxon>
        <taxon>Pseudomonadota</taxon>
        <taxon>Alphaproteobacteria</taxon>
        <taxon>Rhodospirillales</taxon>
        <taxon>Azospirillaceae</taxon>
        <taxon>Skermanella</taxon>
    </lineage>
</organism>
<dbReference type="GO" id="GO:0031177">
    <property type="term" value="F:phosphopantetheine binding"/>
    <property type="evidence" value="ECO:0007669"/>
    <property type="project" value="InterPro"/>
</dbReference>
<dbReference type="SUPFAM" id="SSF47336">
    <property type="entry name" value="ACP-like"/>
    <property type="match status" value="2"/>
</dbReference>
<dbReference type="InterPro" id="IPR045851">
    <property type="entry name" value="AMP-bd_C_sf"/>
</dbReference>
<evidence type="ECO:0000256" key="4">
    <source>
        <dbReference type="SAM" id="MobiDB-lite"/>
    </source>
</evidence>
<dbReference type="FunFam" id="1.10.1200.10:FF:000016">
    <property type="entry name" value="Non-ribosomal peptide synthase"/>
    <property type="match status" value="1"/>
</dbReference>
<dbReference type="InterPro" id="IPR029058">
    <property type="entry name" value="AB_hydrolase_fold"/>
</dbReference>
<evidence type="ECO:0000256" key="3">
    <source>
        <dbReference type="ARBA" id="ARBA00022553"/>
    </source>
</evidence>
<name>W9GTD9_9PROT</name>
<dbReference type="GO" id="GO:0005737">
    <property type="term" value="C:cytoplasm"/>
    <property type="evidence" value="ECO:0007669"/>
    <property type="project" value="TreeGrafter"/>
</dbReference>
<dbReference type="Gene3D" id="3.40.50.1820">
    <property type="entry name" value="alpha/beta hydrolase"/>
    <property type="match status" value="1"/>
</dbReference>
<dbReference type="SMART" id="SM00823">
    <property type="entry name" value="PKS_PP"/>
    <property type="match status" value="2"/>
</dbReference>
<dbReference type="PANTHER" id="PTHR45527:SF1">
    <property type="entry name" value="FATTY ACID SYNTHASE"/>
    <property type="match status" value="1"/>
</dbReference>
<comment type="caution">
    <text evidence="6">The sequence shown here is derived from an EMBL/GenBank/DDBJ whole genome shotgun (WGS) entry which is preliminary data.</text>
</comment>
<dbReference type="PANTHER" id="PTHR45527">
    <property type="entry name" value="NONRIBOSOMAL PEPTIDE SYNTHETASE"/>
    <property type="match status" value="1"/>
</dbReference>
<gene>
    <name evidence="6" type="ORF">N825_36055</name>
</gene>
<feature type="domain" description="Carrier" evidence="5">
    <location>
        <begin position="64"/>
        <end position="139"/>
    </location>
</feature>
<evidence type="ECO:0000313" key="6">
    <source>
        <dbReference type="EMBL" id="EWY35687.1"/>
    </source>
</evidence>
<dbReference type="Gene3D" id="3.30.559.10">
    <property type="entry name" value="Chloramphenicol acetyltransferase-like domain"/>
    <property type="match status" value="1"/>
</dbReference>
<dbReference type="GO" id="GO:0044550">
    <property type="term" value="P:secondary metabolite biosynthetic process"/>
    <property type="evidence" value="ECO:0007669"/>
    <property type="project" value="TreeGrafter"/>
</dbReference>
<dbReference type="STRING" id="1385369.N825_36055"/>
<protein>
    <recommendedName>
        <fullName evidence="5">Carrier domain-containing protein</fullName>
    </recommendedName>
</protein>
<dbReference type="CDD" id="cd19531">
    <property type="entry name" value="LCL_NRPS-like"/>
    <property type="match status" value="1"/>
</dbReference>
<keyword evidence="7" id="KW-1185">Reference proteome</keyword>
<dbReference type="GO" id="GO:0003824">
    <property type="term" value="F:catalytic activity"/>
    <property type="evidence" value="ECO:0007669"/>
    <property type="project" value="InterPro"/>
</dbReference>
<dbReference type="GO" id="GO:0072330">
    <property type="term" value="P:monocarboxylic acid biosynthetic process"/>
    <property type="evidence" value="ECO:0007669"/>
    <property type="project" value="UniProtKB-ARBA"/>
</dbReference>
<evidence type="ECO:0000256" key="1">
    <source>
        <dbReference type="ARBA" id="ARBA00001957"/>
    </source>
</evidence>
<dbReference type="GO" id="GO:0043041">
    <property type="term" value="P:amino acid activation for nonribosomal peptide biosynthetic process"/>
    <property type="evidence" value="ECO:0007669"/>
    <property type="project" value="TreeGrafter"/>
</dbReference>
<dbReference type="SUPFAM" id="SSF52777">
    <property type="entry name" value="CoA-dependent acyltransferases"/>
    <property type="match status" value="2"/>
</dbReference>
<dbReference type="RefSeq" id="WP_245613340.1">
    <property type="nucleotide sequence ID" value="NZ_AVFL01000084.1"/>
</dbReference>
<keyword evidence="3" id="KW-0597">Phosphoprotein</keyword>
<comment type="cofactor">
    <cofactor evidence="1">
        <name>pantetheine 4'-phosphate</name>
        <dbReference type="ChEBI" id="CHEBI:47942"/>
    </cofactor>
</comment>
<dbReference type="InterPro" id="IPR009081">
    <property type="entry name" value="PP-bd_ACP"/>
</dbReference>